<evidence type="ECO:0000313" key="2">
    <source>
        <dbReference type="EMBL" id="MEX6690610.1"/>
    </source>
</evidence>
<keyword evidence="3" id="KW-1185">Reference proteome</keyword>
<dbReference type="Proteomes" id="UP001560573">
    <property type="component" value="Unassembled WGS sequence"/>
</dbReference>
<name>A0ABV3ZM59_9BACT</name>
<accession>A0ABV3ZM59</accession>
<organism evidence="2 3">
    <name type="scientific">Danxiaibacter flavus</name>
    <dbReference type="NCBI Taxonomy" id="3049108"/>
    <lineage>
        <taxon>Bacteria</taxon>
        <taxon>Pseudomonadati</taxon>
        <taxon>Bacteroidota</taxon>
        <taxon>Chitinophagia</taxon>
        <taxon>Chitinophagales</taxon>
        <taxon>Chitinophagaceae</taxon>
        <taxon>Danxiaibacter</taxon>
    </lineage>
</organism>
<comment type="caution">
    <text evidence="2">The sequence shown here is derived from an EMBL/GenBank/DDBJ whole genome shotgun (WGS) entry which is preliminary data.</text>
</comment>
<dbReference type="Pfam" id="PF04536">
    <property type="entry name" value="TPM_phosphatase"/>
    <property type="match status" value="1"/>
</dbReference>
<protein>
    <submittedName>
        <fullName evidence="2">TPM domain-containing protein</fullName>
    </submittedName>
</protein>
<dbReference type="InterPro" id="IPR007621">
    <property type="entry name" value="TPM_dom"/>
</dbReference>
<proteinExistence type="predicted"/>
<feature type="domain" description="TPM" evidence="1">
    <location>
        <begin position="8"/>
        <end position="124"/>
    </location>
</feature>
<dbReference type="Gene3D" id="3.10.310.50">
    <property type="match status" value="1"/>
</dbReference>
<dbReference type="PANTHER" id="PTHR30373:SF8">
    <property type="entry name" value="BLL7265 PROTEIN"/>
    <property type="match status" value="1"/>
</dbReference>
<evidence type="ECO:0000313" key="3">
    <source>
        <dbReference type="Proteomes" id="UP001560573"/>
    </source>
</evidence>
<evidence type="ECO:0000259" key="1">
    <source>
        <dbReference type="Pfam" id="PF04536"/>
    </source>
</evidence>
<reference evidence="2 3" key="1">
    <citation type="submission" date="2023-07" db="EMBL/GenBank/DDBJ databases">
        <authorList>
            <person name="Lian W.-H."/>
        </authorList>
    </citation>
    <scope>NUCLEOTIDE SEQUENCE [LARGE SCALE GENOMIC DNA]</scope>
    <source>
        <strain evidence="2 3">SYSU DXS3180</strain>
    </source>
</reference>
<dbReference type="PANTHER" id="PTHR30373">
    <property type="entry name" value="UPF0603 PROTEIN YGCG"/>
    <property type="match status" value="1"/>
</dbReference>
<dbReference type="EMBL" id="JAULBC010000009">
    <property type="protein sequence ID" value="MEX6690610.1"/>
    <property type="molecule type" value="Genomic_DNA"/>
</dbReference>
<gene>
    <name evidence="2" type="ORF">QTN47_24070</name>
</gene>
<dbReference type="RefSeq" id="WP_369332021.1">
    <property type="nucleotide sequence ID" value="NZ_JAULBC010000009.1"/>
</dbReference>
<sequence>MSLFKRKPEKFFSPEENEKIVEAIRQAERITSGEVRVFVESRCRFVNPLDRASEIFYGLKMEQTELRNGVLIYVALRDKQLAMFADEGIYQKAGKEFWNDEVRTMLSHFNKENYADGLAKVIGDTGAVLATHFPVDVNKDKNELPDDIVFGR</sequence>